<keyword evidence="1" id="KW-1133">Transmembrane helix</keyword>
<feature type="transmembrane region" description="Helical" evidence="1">
    <location>
        <begin position="52"/>
        <end position="77"/>
    </location>
</feature>
<name>A0ABV4DPE6_9LACO</name>
<keyword evidence="1" id="KW-0472">Membrane</keyword>
<keyword evidence="1" id="KW-0812">Transmembrane</keyword>
<dbReference type="Proteomes" id="UP001565236">
    <property type="component" value="Unassembled WGS sequence"/>
</dbReference>
<evidence type="ECO:0000313" key="3">
    <source>
        <dbReference type="Proteomes" id="UP001565236"/>
    </source>
</evidence>
<gene>
    <name evidence="2" type="ORF">AALT52_05545</name>
</gene>
<proteinExistence type="predicted"/>
<comment type="caution">
    <text evidence="2">The sequence shown here is derived from an EMBL/GenBank/DDBJ whole genome shotgun (WGS) entry which is preliminary data.</text>
</comment>
<feature type="transmembrane region" description="Helical" evidence="1">
    <location>
        <begin position="142"/>
        <end position="163"/>
    </location>
</feature>
<feature type="transmembrane region" description="Helical" evidence="1">
    <location>
        <begin position="115"/>
        <end position="135"/>
    </location>
</feature>
<accession>A0ABV4DPE6</accession>
<dbReference type="EMBL" id="JBCLUF010000016">
    <property type="protein sequence ID" value="MEY8662349.1"/>
    <property type="molecule type" value="Genomic_DNA"/>
</dbReference>
<sequence length="164" mass="17451">MKERSKLSSWAKVGLFSLVVVTATALSYFTVQLTLIATVAPNTTLDSSTLRLIGLAGGVVGAAVNFAFVWGIGRLVGLVALKDKYHDELFLALALASTLANTLGTSLVLLFAKNFATFTSCLWLVSFAVCYYLLVDKKWRPTLTLTGVYAVGVLLGVGASLLLN</sequence>
<organism evidence="2 3">
    <name type="scientific">Ligilactobacillus faecis</name>
    <dbReference type="NCBI Taxonomy" id="762833"/>
    <lineage>
        <taxon>Bacteria</taxon>
        <taxon>Bacillati</taxon>
        <taxon>Bacillota</taxon>
        <taxon>Bacilli</taxon>
        <taxon>Lactobacillales</taxon>
        <taxon>Lactobacillaceae</taxon>
        <taxon>Ligilactobacillus</taxon>
    </lineage>
</organism>
<protein>
    <submittedName>
        <fullName evidence="2">Uncharacterized protein</fullName>
    </submittedName>
</protein>
<dbReference type="RefSeq" id="WP_369941829.1">
    <property type="nucleotide sequence ID" value="NZ_JBCLUF010000016.1"/>
</dbReference>
<feature type="transmembrane region" description="Helical" evidence="1">
    <location>
        <begin position="12"/>
        <end position="40"/>
    </location>
</feature>
<feature type="transmembrane region" description="Helical" evidence="1">
    <location>
        <begin position="89"/>
        <end position="109"/>
    </location>
</feature>
<reference evidence="2 3" key="1">
    <citation type="submission" date="2024-03" db="EMBL/GenBank/DDBJ databases">
        <title>Mouse gut bacterial collection (mGBC) of GemPharmatech.</title>
        <authorList>
            <person name="He Y."/>
            <person name="Dong L."/>
            <person name="Wu D."/>
            <person name="Gao X."/>
            <person name="Lin Z."/>
        </authorList>
    </citation>
    <scope>NUCLEOTIDE SEQUENCE [LARGE SCALE GENOMIC DNA]</scope>
    <source>
        <strain evidence="2 3">15-30</strain>
    </source>
</reference>
<evidence type="ECO:0000256" key="1">
    <source>
        <dbReference type="SAM" id="Phobius"/>
    </source>
</evidence>
<keyword evidence="3" id="KW-1185">Reference proteome</keyword>
<evidence type="ECO:0000313" key="2">
    <source>
        <dbReference type="EMBL" id="MEY8662349.1"/>
    </source>
</evidence>